<dbReference type="AlphaFoldDB" id="A0A495PIG7"/>
<protein>
    <submittedName>
        <fullName evidence="2">Uncharacterized protein</fullName>
    </submittedName>
</protein>
<proteinExistence type="predicted"/>
<gene>
    <name evidence="2" type="ORF">BC962_2315</name>
</gene>
<feature type="coiled-coil region" evidence="1">
    <location>
        <begin position="67"/>
        <end position="127"/>
    </location>
</feature>
<keyword evidence="3" id="KW-1185">Reference proteome</keyword>
<dbReference type="EMBL" id="RBLG01000003">
    <property type="protein sequence ID" value="RKS50544.1"/>
    <property type="molecule type" value="Genomic_DNA"/>
</dbReference>
<name>A0A495PIG7_9FLAO</name>
<dbReference type="Proteomes" id="UP000276282">
    <property type="component" value="Unassembled WGS sequence"/>
</dbReference>
<evidence type="ECO:0000256" key="1">
    <source>
        <dbReference type="SAM" id="Coils"/>
    </source>
</evidence>
<dbReference type="OrthoDB" id="1431622at2"/>
<reference evidence="2 3" key="1">
    <citation type="submission" date="2018-10" db="EMBL/GenBank/DDBJ databases">
        <title>Genomic Encyclopedia of Archaeal and Bacterial Type Strains, Phase II (KMG-II): from individual species to whole genera.</title>
        <authorList>
            <person name="Goeker M."/>
        </authorList>
    </citation>
    <scope>NUCLEOTIDE SEQUENCE [LARGE SCALE GENOMIC DNA]</scope>
    <source>
        <strain evidence="2 3">DSM 19839</strain>
    </source>
</reference>
<organism evidence="2 3">
    <name type="scientific">Gillisia mitskevichiae</name>
    <dbReference type="NCBI Taxonomy" id="270921"/>
    <lineage>
        <taxon>Bacteria</taxon>
        <taxon>Pseudomonadati</taxon>
        <taxon>Bacteroidota</taxon>
        <taxon>Flavobacteriia</taxon>
        <taxon>Flavobacteriales</taxon>
        <taxon>Flavobacteriaceae</taxon>
        <taxon>Gillisia</taxon>
    </lineage>
</organism>
<sequence length="140" mass="16543">MATFTKKSGSANEKNVDELISDTREWDKKLQTSSEEINFLSQFITADIFQKNIPNLYENLFAFSSTITTLKNEKIELHQAISNHKNDLIGMFECEDISCETFYFKQHEKLENRLMKFLADFDEFQKELFKFCTNKLRMPD</sequence>
<evidence type="ECO:0000313" key="2">
    <source>
        <dbReference type="EMBL" id="RKS50544.1"/>
    </source>
</evidence>
<dbReference type="RefSeq" id="WP_121346148.1">
    <property type="nucleotide sequence ID" value="NZ_RBLG01000003.1"/>
</dbReference>
<keyword evidence="1" id="KW-0175">Coiled coil</keyword>
<accession>A0A495PIG7</accession>
<comment type="caution">
    <text evidence="2">The sequence shown here is derived from an EMBL/GenBank/DDBJ whole genome shotgun (WGS) entry which is preliminary data.</text>
</comment>
<evidence type="ECO:0000313" key="3">
    <source>
        <dbReference type="Proteomes" id="UP000276282"/>
    </source>
</evidence>